<evidence type="ECO:0000259" key="2">
    <source>
        <dbReference type="Pfam" id="PF08881"/>
    </source>
</evidence>
<name>A0A194V7M7_CYTMA</name>
<protein>
    <recommendedName>
        <fullName evidence="2">Cyanovirin-N domain-containing protein</fullName>
    </recommendedName>
</protein>
<proteinExistence type="predicted"/>
<dbReference type="Pfam" id="PF08881">
    <property type="entry name" value="CVNH"/>
    <property type="match status" value="1"/>
</dbReference>
<dbReference type="EMBL" id="KN714741">
    <property type="protein sequence ID" value="KUI60002.1"/>
    <property type="molecule type" value="Genomic_DNA"/>
</dbReference>
<accession>A0A194V7M7</accession>
<dbReference type="Gene3D" id="2.30.60.10">
    <property type="entry name" value="Cyanovirin-N"/>
    <property type="match status" value="1"/>
</dbReference>
<dbReference type="InterPro" id="IPR011058">
    <property type="entry name" value="Cyanovirin-N"/>
</dbReference>
<dbReference type="AlphaFoldDB" id="A0A194V7M7"/>
<dbReference type="OrthoDB" id="5204380at2759"/>
<dbReference type="SMR" id="A0A194V7M7"/>
<dbReference type="InterPro" id="IPR036673">
    <property type="entry name" value="Cyanovirin-N_sf"/>
</dbReference>
<sequence>MKVATIAAVMTTGLAGLASAASGMLKSCTTFSLTGLPTPKGGSMMLSAWCDPHSGSKVFSQVDLNKCFGWDAGKCGFTYPPASGFTGVVGTCSNIHSGDSDFGNNFGCWGPCDNGNNKADLTISSTVFNVFALNSYIGNSNGHLVC</sequence>
<feature type="chain" id="PRO_5008266282" description="Cyanovirin-N domain-containing protein" evidence="1">
    <location>
        <begin position="21"/>
        <end position="146"/>
    </location>
</feature>
<organism evidence="3 4">
    <name type="scientific">Cytospora mali</name>
    <name type="common">Apple Valsa canker fungus</name>
    <name type="synonym">Valsa mali</name>
    <dbReference type="NCBI Taxonomy" id="578113"/>
    <lineage>
        <taxon>Eukaryota</taxon>
        <taxon>Fungi</taxon>
        <taxon>Dikarya</taxon>
        <taxon>Ascomycota</taxon>
        <taxon>Pezizomycotina</taxon>
        <taxon>Sordariomycetes</taxon>
        <taxon>Sordariomycetidae</taxon>
        <taxon>Diaporthales</taxon>
        <taxon>Cytosporaceae</taxon>
        <taxon>Cytospora</taxon>
    </lineage>
</organism>
<reference evidence="4" key="1">
    <citation type="submission" date="2014-12" db="EMBL/GenBank/DDBJ databases">
        <title>Genome Sequence of Valsa Canker Pathogens Uncovers a Specific Adaption of Colonization on Woody Bark.</title>
        <authorList>
            <person name="Yin Z."/>
            <person name="Liu H."/>
            <person name="Gao X."/>
            <person name="Li Z."/>
            <person name="Song N."/>
            <person name="Ke X."/>
            <person name="Dai Q."/>
            <person name="Wu Y."/>
            <person name="Sun Y."/>
            <person name="Xu J.-R."/>
            <person name="Kang Z.K."/>
            <person name="Wang L."/>
            <person name="Huang L."/>
        </authorList>
    </citation>
    <scope>NUCLEOTIDE SEQUENCE [LARGE SCALE GENOMIC DNA]</scope>
    <source>
        <strain evidence="4">SXYL134</strain>
    </source>
</reference>
<keyword evidence="1" id="KW-0732">Signal</keyword>
<feature type="signal peptide" evidence="1">
    <location>
        <begin position="1"/>
        <end position="20"/>
    </location>
</feature>
<dbReference type="Proteomes" id="UP000078576">
    <property type="component" value="Unassembled WGS sequence"/>
</dbReference>
<feature type="domain" description="Cyanovirin-N" evidence="2">
    <location>
        <begin position="27"/>
        <end position="145"/>
    </location>
</feature>
<dbReference type="SUPFAM" id="SSF51322">
    <property type="entry name" value="Cyanovirin-N"/>
    <property type="match status" value="1"/>
</dbReference>
<evidence type="ECO:0000256" key="1">
    <source>
        <dbReference type="SAM" id="SignalP"/>
    </source>
</evidence>
<evidence type="ECO:0000313" key="4">
    <source>
        <dbReference type="Proteomes" id="UP000078576"/>
    </source>
</evidence>
<evidence type="ECO:0000313" key="3">
    <source>
        <dbReference type="EMBL" id="KUI60002.1"/>
    </source>
</evidence>
<gene>
    <name evidence="3" type="ORF">VP1G_07230</name>
</gene>
<keyword evidence="4" id="KW-1185">Reference proteome</keyword>